<dbReference type="Proteomes" id="UP000235371">
    <property type="component" value="Unassembled WGS sequence"/>
</dbReference>
<accession>A0A2J6SL07</accession>
<proteinExistence type="predicted"/>
<reference evidence="2 3" key="1">
    <citation type="submission" date="2016-04" db="EMBL/GenBank/DDBJ databases">
        <title>A degradative enzymes factory behind the ericoid mycorrhizal symbiosis.</title>
        <authorList>
            <consortium name="DOE Joint Genome Institute"/>
            <person name="Martino E."/>
            <person name="Morin E."/>
            <person name="Grelet G."/>
            <person name="Kuo A."/>
            <person name="Kohler A."/>
            <person name="Daghino S."/>
            <person name="Barry K."/>
            <person name="Choi C."/>
            <person name="Cichocki N."/>
            <person name="Clum A."/>
            <person name="Copeland A."/>
            <person name="Hainaut M."/>
            <person name="Haridas S."/>
            <person name="Labutti K."/>
            <person name="Lindquist E."/>
            <person name="Lipzen A."/>
            <person name="Khouja H.-R."/>
            <person name="Murat C."/>
            <person name="Ohm R."/>
            <person name="Olson A."/>
            <person name="Spatafora J."/>
            <person name="Veneault-Fourrey C."/>
            <person name="Henrissat B."/>
            <person name="Grigoriev I."/>
            <person name="Martin F."/>
            <person name="Perotto S."/>
        </authorList>
    </citation>
    <scope>NUCLEOTIDE SEQUENCE [LARGE SCALE GENOMIC DNA]</scope>
    <source>
        <strain evidence="2 3">E</strain>
    </source>
</reference>
<sequence length="133" mass="14930">MSQYSYTQHKAIVHSRDSSVASGTSSSSRTSAEAYYSSSSSRTSMANGFNPADGLQYRRVPDNGLCTLTQTRLTKAKYSTSEDKYITSKTSTTSRGTIEVHNHRKARHTSDEPRASNATYEDYKETQRKQQRK</sequence>
<name>A0A2J6SL07_9HELO</name>
<keyword evidence="3" id="KW-1185">Reference proteome</keyword>
<feature type="compositionally biased region" description="Basic and acidic residues" evidence="1">
    <location>
        <begin position="121"/>
        <end position="133"/>
    </location>
</feature>
<evidence type="ECO:0000313" key="3">
    <source>
        <dbReference type="Proteomes" id="UP000235371"/>
    </source>
</evidence>
<protein>
    <submittedName>
        <fullName evidence="2">Uncharacterized protein</fullName>
    </submittedName>
</protein>
<evidence type="ECO:0000256" key="1">
    <source>
        <dbReference type="SAM" id="MobiDB-lite"/>
    </source>
</evidence>
<dbReference type="InParanoid" id="A0A2J6SL07"/>
<organism evidence="2 3">
    <name type="scientific">Hyaloscypha bicolor E</name>
    <dbReference type="NCBI Taxonomy" id="1095630"/>
    <lineage>
        <taxon>Eukaryota</taxon>
        <taxon>Fungi</taxon>
        <taxon>Dikarya</taxon>
        <taxon>Ascomycota</taxon>
        <taxon>Pezizomycotina</taxon>
        <taxon>Leotiomycetes</taxon>
        <taxon>Helotiales</taxon>
        <taxon>Hyaloscyphaceae</taxon>
        <taxon>Hyaloscypha</taxon>
        <taxon>Hyaloscypha bicolor</taxon>
    </lineage>
</organism>
<feature type="compositionally biased region" description="Polar residues" evidence="1">
    <location>
        <begin position="87"/>
        <end position="96"/>
    </location>
</feature>
<feature type="region of interest" description="Disordered" evidence="1">
    <location>
        <begin position="1"/>
        <end position="59"/>
    </location>
</feature>
<dbReference type="GeneID" id="36579320"/>
<dbReference type="RefSeq" id="XP_024728365.1">
    <property type="nucleotide sequence ID" value="XM_024871238.1"/>
</dbReference>
<feature type="compositionally biased region" description="Low complexity" evidence="1">
    <location>
        <begin position="18"/>
        <end position="44"/>
    </location>
</feature>
<evidence type="ECO:0000313" key="2">
    <source>
        <dbReference type="EMBL" id="PMD51461.1"/>
    </source>
</evidence>
<gene>
    <name evidence="2" type="ORF">K444DRAFT_232879</name>
</gene>
<dbReference type="OrthoDB" id="3562247at2759"/>
<dbReference type="AlphaFoldDB" id="A0A2J6SL07"/>
<feature type="region of interest" description="Disordered" evidence="1">
    <location>
        <begin position="78"/>
        <end position="133"/>
    </location>
</feature>
<dbReference type="EMBL" id="KZ613912">
    <property type="protein sequence ID" value="PMD51461.1"/>
    <property type="molecule type" value="Genomic_DNA"/>
</dbReference>